<dbReference type="EMBL" id="ABJB010862884">
    <property type="status" value="NOT_ANNOTATED_CDS"/>
    <property type="molecule type" value="Genomic_DNA"/>
</dbReference>
<dbReference type="EC" id="1.14.13.67" evidence="14"/>
<evidence type="ECO:0000313" key="14">
    <source>
        <dbReference type="EMBL" id="EEC02386.1"/>
    </source>
</evidence>
<keyword evidence="9" id="KW-0492">Microsome</keyword>
<evidence type="ECO:0000256" key="8">
    <source>
        <dbReference type="ARBA" id="ARBA00022824"/>
    </source>
</evidence>
<evidence type="ECO:0000313" key="16">
    <source>
        <dbReference type="Proteomes" id="UP000001555"/>
    </source>
</evidence>
<evidence type="ECO:0000256" key="13">
    <source>
        <dbReference type="ARBA" id="ARBA00023136"/>
    </source>
</evidence>
<dbReference type="VEuPathDB" id="VectorBase:ISCW001621"/>
<dbReference type="PANTHER" id="PTHR24292">
    <property type="entry name" value="CYTOCHROME P450"/>
    <property type="match status" value="1"/>
</dbReference>
<keyword evidence="13" id="KW-0472">Membrane</keyword>
<sequence>ILMFQGKFSYDNVFSMRYLDQVISESLRFYPPVTGFITRTCQHDYEYNGLKIPAGISVLIPPYQLHHDPNLWTEPEKFDPESSASNKVNDGDTLQTRTAWRGPAHAPAHVPLNVDMKLTLAKMLAKYRFLLDERHVKEDSLKIGSTFIFCYPQEGAWLKVEKI</sequence>
<dbReference type="HOGENOM" id="CLU_001570_5_7_1"/>
<evidence type="ECO:0000256" key="3">
    <source>
        <dbReference type="ARBA" id="ARBA00004174"/>
    </source>
</evidence>
<dbReference type="InterPro" id="IPR050476">
    <property type="entry name" value="Insect_CytP450_Detox"/>
</dbReference>
<keyword evidence="12" id="KW-0503">Monooxygenase</keyword>
<gene>
    <name evidence="14" type="ORF">IscW_ISCW001621</name>
</gene>
<dbReference type="AlphaFoldDB" id="B7P714"/>
<dbReference type="InterPro" id="IPR001128">
    <property type="entry name" value="Cyt_P450"/>
</dbReference>
<keyword evidence="7" id="KW-0479">Metal-binding</keyword>
<dbReference type="PaxDb" id="6945-B7P714"/>
<comment type="function">
    <text evidence="2">May be involved in the metabolism of insect hormones and in the breakdown of synthetic insecticides.</text>
</comment>
<accession>B7P714</accession>
<evidence type="ECO:0000313" key="15">
    <source>
        <dbReference type="EnsemblMetazoa" id="ISCW001621-PA"/>
    </source>
</evidence>
<dbReference type="SUPFAM" id="SSF48264">
    <property type="entry name" value="Cytochrome P450"/>
    <property type="match status" value="1"/>
</dbReference>
<keyword evidence="10 14" id="KW-0560">Oxidoreductase</keyword>
<dbReference type="EMBL" id="ABJB010699141">
    <property type="status" value="NOT_ANNOTATED_CDS"/>
    <property type="molecule type" value="Genomic_DNA"/>
</dbReference>
<reference evidence="14 16" key="1">
    <citation type="submission" date="2008-03" db="EMBL/GenBank/DDBJ databases">
        <title>Annotation of Ixodes scapularis.</title>
        <authorList>
            <consortium name="Ixodes scapularis Genome Project Consortium"/>
            <person name="Caler E."/>
            <person name="Hannick L.I."/>
            <person name="Bidwell S."/>
            <person name="Joardar V."/>
            <person name="Thiagarajan M."/>
            <person name="Amedeo P."/>
            <person name="Galinsky K.J."/>
            <person name="Schobel S."/>
            <person name="Inman J."/>
            <person name="Hostetler J."/>
            <person name="Miller J."/>
            <person name="Hammond M."/>
            <person name="Megy K."/>
            <person name="Lawson D."/>
            <person name="Kodira C."/>
            <person name="Sutton G."/>
            <person name="Meyer J."/>
            <person name="Hill C.A."/>
            <person name="Birren B."/>
            <person name="Nene V."/>
            <person name="Collins F."/>
            <person name="Alarcon-Chaidez F."/>
            <person name="Wikel S."/>
            <person name="Strausberg R."/>
        </authorList>
    </citation>
    <scope>NUCLEOTIDE SEQUENCE [LARGE SCALE GENOMIC DNA]</scope>
    <source>
        <strain evidence="16">Wikel</strain>
        <strain evidence="14">Wikel colony</strain>
    </source>
</reference>
<dbReference type="Gene3D" id="1.10.630.10">
    <property type="entry name" value="Cytochrome P450"/>
    <property type="match status" value="1"/>
</dbReference>
<evidence type="ECO:0000256" key="5">
    <source>
        <dbReference type="ARBA" id="ARBA00010617"/>
    </source>
</evidence>
<evidence type="ECO:0000256" key="4">
    <source>
        <dbReference type="ARBA" id="ARBA00004406"/>
    </source>
</evidence>
<dbReference type="PANTHER" id="PTHR24292:SF102">
    <property type="entry name" value="CYTOCHROME P450 FAMILY-RELATED"/>
    <property type="match status" value="1"/>
</dbReference>
<keyword evidence="6" id="KW-0349">Heme</keyword>
<proteinExistence type="inferred from homology"/>
<protein>
    <submittedName>
        <fullName evidence="14 15">Cytochrome P450, putative</fullName>
        <ecNumber evidence="14">1.14.13.67</ecNumber>
    </submittedName>
</protein>
<reference evidence="15" key="2">
    <citation type="submission" date="2020-05" db="UniProtKB">
        <authorList>
            <consortium name="EnsemblMetazoa"/>
        </authorList>
    </citation>
    <scope>IDENTIFICATION</scope>
    <source>
        <strain evidence="15">wikel</strain>
    </source>
</reference>
<dbReference type="GO" id="GO:0020037">
    <property type="term" value="F:heme binding"/>
    <property type="evidence" value="ECO:0007669"/>
    <property type="project" value="InterPro"/>
</dbReference>
<evidence type="ECO:0000256" key="10">
    <source>
        <dbReference type="ARBA" id="ARBA00023002"/>
    </source>
</evidence>
<feature type="non-terminal residue" evidence="14">
    <location>
        <position position="1"/>
    </location>
</feature>
<dbReference type="EMBL" id="ABJB010369212">
    <property type="status" value="NOT_ANNOTATED_CDS"/>
    <property type="molecule type" value="Genomic_DNA"/>
</dbReference>
<dbReference type="GO" id="GO:0005506">
    <property type="term" value="F:iron ion binding"/>
    <property type="evidence" value="ECO:0007669"/>
    <property type="project" value="InterPro"/>
</dbReference>
<dbReference type="InterPro" id="IPR036396">
    <property type="entry name" value="Cyt_P450_sf"/>
</dbReference>
<dbReference type="Pfam" id="PF00067">
    <property type="entry name" value="p450"/>
    <property type="match status" value="1"/>
</dbReference>
<dbReference type="VEuPathDB" id="VectorBase:ISCI001621"/>
<dbReference type="PRINTS" id="PR00465">
    <property type="entry name" value="EP450IV"/>
</dbReference>
<evidence type="ECO:0000256" key="11">
    <source>
        <dbReference type="ARBA" id="ARBA00023004"/>
    </source>
</evidence>
<evidence type="ECO:0000256" key="6">
    <source>
        <dbReference type="ARBA" id="ARBA00022617"/>
    </source>
</evidence>
<dbReference type="EMBL" id="DS649065">
    <property type="protein sequence ID" value="EEC02386.1"/>
    <property type="molecule type" value="Genomic_DNA"/>
</dbReference>
<evidence type="ECO:0000256" key="12">
    <source>
        <dbReference type="ARBA" id="ARBA00023033"/>
    </source>
</evidence>
<keyword evidence="11" id="KW-0408">Iron</keyword>
<dbReference type="EMBL" id="ABJB010801847">
    <property type="status" value="NOT_ANNOTATED_CDS"/>
    <property type="molecule type" value="Genomic_DNA"/>
</dbReference>
<comment type="cofactor">
    <cofactor evidence="1">
        <name>heme</name>
        <dbReference type="ChEBI" id="CHEBI:30413"/>
    </cofactor>
</comment>
<dbReference type="GO" id="GO:0005789">
    <property type="term" value="C:endoplasmic reticulum membrane"/>
    <property type="evidence" value="ECO:0007669"/>
    <property type="project" value="UniProtKB-SubCell"/>
</dbReference>
<evidence type="ECO:0000256" key="7">
    <source>
        <dbReference type="ARBA" id="ARBA00022723"/>
    </source>
</evidence>
<dbReference type="Proteomes" id="UP000001555">
    <property type="component" value="Unassembled WGS sequence"/>
</dbReference>
<evidence type="ECO:0000256" key="9">
    <source>
        <dbReference type="ARBA" id="ARBA00022848"/>
    </source>
</evidence>
<comment type="similarity">
    <text evidence="5">Belongs to the cytochrome P450 family.</text>
</comment>
<dbReference type="GO" id="GO:0016705">
    <property type="term" value="F:oxidoreductase activity, acting on paired donors, with incorporation or reduction of molecular oxygen"/>
    <property type="evidence" value="ECO:0007669"/>
    <property type="project" value="InterPro"/>
</dbReference>
<dbReference type="EnsemblMetazoa" id="ISCW001621-RA">
    <property type="protein sequence ID" value="ISCW001621-PA"/>
    <property type="gene ID" value="ISCW001621"/>
</dbReference>
<evidence type="ECO:0000256" key="1">
    <source>
        <dbReference type="ARBA" id="ARBA00001971"/>
    </source>
</evidence>
<dbReference type="GO" id="GO:0004497">
    <property type="term" value="F:monooxygenase activity"/>
    <property type="evidence" value="ECO:0007669"/>
    <property type="project" value="UniProtKB-KW"/>
</dbReference>
<keyword evidence="8" id="KW-0256">Endoplasmic reticulum</keyword>
<name>B7P714_IXOSC</name>
<comment type="subcellular location">
    <subcellularLocation>
        <location evidence="4">Endoplasmic reticulum membrane</location>
        <topology evidence="4">Peripheral membrane protein</topology>
    </subcellularLocation>
    <subcellularLocation>
        <location evidence="3">Microsome membrane</location>
        <topology evidence="3">Peripheral membrane protein</topology>
    </subcellularLocation>
</comment>
<evidence type="ECO:0000256" key="2">
    <source>
        <dbReference type="ARBA" id="ARBA00003690"/>
    </source>
</evidence>
<keyword evidence="16" id="KW-1185">Reference proteome</keyword>
<organism>
    <name type="scientific">Ixodes scapularis</name>
    <name type="common">Black-legged tick</name>
    <name type="synonym">Deer tick</name>
    <dbReference type="NCBI Taxonomy" id="6945"/>
    <lineage>
        <taxon>Eukaryota</taxon>
        <taxon>Metazoa</taxon>
        <taxon>Ecdysozoa</taxon>
        <taxon>Arthropoda</taxon>
        <taxon>Chelicerata</taxon>
        <taxon>Arachnida</taxon>
        <taxon>Acari</taxon>
        <taxon>Parasitiformes</taxon>
        <taxon>Ixodida</taxon>
        <taxon>Ixodoidea</taxon>
        <taxon>Ixodidae</taxon>
        <taxon>Ixodinae</taxon>
        <taxon>Ixodes</taxon>
    </lineage>
</organism>
<dbReference type="InterPro" id="IPR002403">
    <property type="entry name" value="Cyt_P450_E_grp-IV"/>
</dbReference>